<accession>A0A0H5QHN0</accession>
<proteinExistence type="predicted"/>
<organism evidence="1">
    <name type="scientific">Spongospora subterranea</name>
    <dbReference type="NCBI Taxonomy" id="70186"/>
    <lineage>
        <taxon>Eukaryota</taxon>
        <taxon>Sar</taxon>
        <taxon>Rhizaria</taxon>
        <taxon>Endomyxa</taxon>
        <taxon>Phytomyxea</taxon>
        <taxon>Plasmodiophorida</taxon>
        <taxon>Plasmodiophoridae</taxon>
        <taxon>Spongospora</taxon>
    </lineage>
</organism>
<sequence>MPHSADEVERVKVEMMFWFKQELRRRDAKIKTLQQTQALSLEENKAALESQNSDRIRVMMEEYESKLISERVTNTELQRNYVQVIQERDLMSRRLRDQSTAIQNNWDWIIAQEAMDDQSMLNDVITESQQKIKQAEVKSAETCCGGMIDAEVLQLKRDYSNQIEINQ</sequence>
<feature type="non-terminal residue" evidence="1">
    <location>
        <position position="167"/>
    </location>
</feature>
<dbReference type="AlphaFoldDB" id="A0A0H5QHN0"/>
<dbReference type="EMBL" id="HACM01000374">
    <property type="protein sequence ID" value="CRZ00816.1"/>
    <property type="molecule type" value="Transcribed_RNA"/>
</dbReference>
<reference evidence="1" key="1">
    <citation type="submission" date="2015-04" db="EMBL/GenBank/DDBJ databases">
        <title>The genome sequence of the plant pathogenic Rhizarian Plasmodiophora brassicae reveals insights in its biotrophic life cycle and the origin of chitin synthesis.</title>
        <authorList>
            <person name="Schwelm A."/>
            <person name="Fogelqvist J."/>
            <person name="Knaust A."/>
            <person name="Julke S."/>
            <person name="Lilja T."/>
            <person name="Dhandapani V."/>
            <person name="Bonilla-Rosso G."/>
            <person name="Karlsson M."/>
            <person name="Shevchenko A."/>
            <person name="Choi S.R."/>
            <person name="Kim H.G."/>
            <person name="Park J.Y."/>
            <person name="Lim Y.P."/>
            <person name="Ludwig-Muller J."/>
            <person name="Dixelius C."/>
        </authorList>
    </citation>
    <scope>NUCLEOTIDE SEQUENCE</scope>
    <source>
        <tissue evidence="1">Potato root galls</tissue>
    </source>
</reference>
<protein>
    <submittedName>
        <fullName evidence="1">Uncharacterized protein</fullName>
    </submittedName>
</protein>
<name>A0A0H5QHN0_9EUKA</name>
<evidence type="ECO:0000313" key="1">
    <source>
        <dbReference type="EMBL" id="CRZ00816.1"/>
    </source>
</evidence>